<feature type="compositionally biased region" description="Acidic residues" evidence="2">
    <location>
        <begin position="1851"/>
        <end position="1863"/>
    </location>
</feature>
<feature type="compositionally biased region" description="Acidic residues" evidence="2">
    <location>
        <begin position="2795"/>
        <end position="2814"/>
    </location>
</feature>
<accession>A0A485LG61</accession>
<feature type="region of interest" description="Disordered" evidence="2">
    <location>
        <begin position="88"/>
        <end position="118"/>
    </location>
</feature>
<feature type="compositionally biased region" description="Acidic residues" evidence="2">
    <location>
        <begin position="3490"/>
        <end position="3515"/>
    </location>
</feature>
<feature type="compositionally biased region" description="Basic and acidic residues" evidence="2">
    <location>
        <begin position="1931"/>
        <end position="1957"/>
    </location>
</feature>
<feature type="compositionally biased region" description="Polar residues" evidence="2">
    <location>
        <begin position="104"/>
        <end position="118"/>
    </location>
</feature>
<feature type="compositionally biased region" description="Acidic residues" evidence="2">
    <location>
        <begin position="2922"/>
        <end position="2933"/>
    </location>
</feature>
<dbReference type="OrthoDB" id="79876at2759"/>
<feature type="compositionally biased region" description="Basic and acidic residues" evidence="2">
    <location>
        <begin position="1672"/>
        <end position="1682"/>
    </location>
</feature>
<feature type="region of interest" description="Disordered" evidence="2">
    <location>
        <begin position="2786"/>
        <end position="2814"/>
    </location>
</feature>
<feature type="compositionally biased region" description="Polar residues" evidence="2">
    <location>
        <begin position="2031"/>
        <end position="2042"/>
    </location>
</feature>
<feature type="compositionally biased region" description="Polar residues" evidence="2">
    <location>
        <begin position="2459"/>
        <end position="2469"/>
    </location>
</feature>
<evidence type="ECO:0000259" key="3">
    <source>
        <dbReference type="SMART" id="SM01182"/>
    </source>
</evidence>
<organism evidence="5 6">
    <name type="scientific">Aphanomyces stellatus</name>
    <dbReference type="NCBI Taxonomy" id="120398"/>
    <lineage>
        <taxon>Eukaryota</taxon>
        <taxon>Sar</taxon>
        <taxon>Stramenopiles</taxon>
        <taxon>Oomycota</taxon>
        <taxon>Saprolegniomycetes</taxon>
        <taxon>Saprolegniales</taxon>
        <taxon>Verrucalvaceae</taxon>
        <taxon>Aphanomyces</taxon>
    </lineage>
</organism>
<feature type="compositionally biased region" description="Polar residues" evidence="2">
    <location>
        <begin position="1802"/>
        <end position="1812"/>
    </location>
</feature>
<feature type="compositionally biased region" description="Acidic residues" evidence="2">
    <location>
        <begin position="1655"/>
        <end position="1665"/>
    </location>
</feature>
<feature type="domain" description="Elongation factor 1 beta central acidic region eukaryote" evidence="3">
    <location>
        <begin position="1680"/>
        <end position="1707"/>
    </location>
</feature>
<feature type="region of interest" description="Disordered" evidence="2">
    <location>
        <begin position="2133"/>
        <end position="2198"/>
    </location>
</feature>
<feature type="compositionally biased region" description="Low complexity" evidence="2">
    <location>
        <begin position="2172"/>
        <end position="2190"/>
    </location>
</feature>
<feature type="compositionally biased region" description="Basic and acidic residues" evidence="2">
    <location>
        <begin position="1644"/>
        <end position="1654"/>
    </location>
</feature>
<evidence type="ECO:0000256" key="2">
    <source>
        <dbReference type="SAM" id="MobiDB-lite"/>
    </source>
</evidence>
<protein>
    <submittedName>
        <fullName evidence="5">Aste57867_20288 protein</fullName>
    </submittedName>
</protein>
<feature type="domain" description="Elongation factor 1 beta central acidic region eukaryote" evidence="3">
    <location>
        <begin position="2274"/>
        <end position="2301"/>
    </location>
</feature>
<gene>
    <name evidence="5" type="primary">Aste57867_20288</name>
    <name evidence="4" type="ORF">As57867_020222</name>
    <name evidence="5" type="ORF">ASTE57867_20288</name>
</gene>
<dbReference type="EMBL" id="VJMH01006770">
    <property type="protein sequence ID" value="KAF0688064.1"/>
    <property type="molecule type" value="Genomic_DNA"/>
</dbReference>
<feature type="compositionally biased region" description="Basic and acidic residues" evidence="2">
    <location>
        <begin position="3003"/>
        <end position="3017"/>
    </location>
</feature>
<dbReference type="GO" id="GO:0005856">
    <property type="term" value="C:cytoskeleton"/>
    <property type="evidence" value="ECO:0007669"/>
    <property type="project" value="TreeGrafter"/>
</dbReference>
<feature type="compositionally biased region" description="Basic and acidic residues" evidence="2">
    <location>
        <begin position="1835"/>
        <end position="1850"/>
    </location>
</feature>
<evidence type="ECO:0000313" key="6">
    <source>
        <dbReference type="Proteomes" id="UP000332933"/>
    </source>
</evidence>
<feature type="domain" description="Elongation factor 1 beta central acidic region eukaryote" evidence="3">
    <location>
        <begin position="2887"/>
        <end position="2916"/>
    </location>
</feature>
<dbReference type="InterPro" id="IPR018940">
    <property type="entry name" value="EF-1_beta_acid_region_euk"/>
</dbReference>
<dbReference type="EMBL" id="CAADRA010006793">
    <property type="protein sequence ID" value="VFT96978.1"/>
    <property type="molecule type" value="Genomic_DNA"/>
</dbReference>
<reference evidence="4" key="2">
    <citation type="submission" date="2019-06" db="EMBL/GenBank/DDBJ databases">
        <title>Genomics analysis of Aphanomyces spp. identifies a new class of oomycete effector associated with host adaptation.</title>
        <authorList>
            <person name="Gaulin E."/>
        </authorList>
    </citation>
    <scope>NUCLEOTIDE SEQUENCE</scope>
    <source>
        <strain evidence="4">CBS 578.67</strain>
    </source>
</reference>
<feature type="compositionally biased region" description="Low complexity" evidence="2">
    <location>
        <begin position="2345"/>
        <end position="2357"/>
    </location>
</feature>
<feature type="compositionally biased region" description="Acidic residues" evidence="2">
    <location>
        <begin position="2890"/>
        <end position="2905"/>
    </location>
</feature>
<feature type="compositionally biased region" description="Basic and acidic residues" evidence="2">
    <location>
        <begin position="1564"/>
        <end position="1577"/>
    </location>
</feature>
<feature type="coiled-coil region" evidence="1">
    <location>
        <begin position="1317"/>
        <end position="1344"/>
    </location>
</feature>
<feature type="compositionally biased region" description="Acidic residues" evidence="2">
    <location>
        <begin position="2576"/>
        <end position="2597"/>
    </location>
</feature>
<evidence type="ECO:0000313" key="5">
    <source>
        <dbReference type="EMBL" id="VFT96978.1"/>
    </source>
</evidence>
<feature type="compositionally biased region" description="Low complexity" evidence="2">
    <location>
        <begin position="2321"/>
        <end position="2333"/>
    </location>
</feature>
<feature type="compositionally biased region" description="Acidic residues" evidence="2">
    <location>
        <begin position="2442"/>
        <end position="2454"/>
    </location>
</feature>
<dbReference type="GO" id="GO:0005200">
    <property type="term" value="F:structural constituent of cytoskeleton"/>
    <property type="evidence" value="ECO:0007669"/>
    <property type="project" value="TreeGrafter"/>
</dbReference>
<keyword evidence="1" id="KW-0175">Coiled coil</keyword>
<feature type="compositionally biased region" description="Low complexity" evidence="2">
    <location>
        <begin position="2716"/>
        <end position="2734"/>
    </location>
</feature>
<feature type="compositionally biased region" description="Acidic residues" evidence="2">
    <location>
        <begin position="1683"/>
        <end position="1693"/>
    </location>
</feature>
<feature type="domain" description="Elongation factor 1 beta central acidic region eukaryote" evidence="3">
    <location>
        <begin position="2413"/>
        <end position="2438"/>
    </location>
</feature>
<feature type="compositionally biased region" description="Acidic residues" evidence="2">
    <location>
        <begin position="3359"/>
        <end position="3373"/>
    </location>
</feature>
<feature type="coiled-coil region" evidence="1">
    <location>
        <begin position="574"/>
        <end position="622"/>
    </location>
</feature>
<feature type="compositionally biased region" description="Acidic residues" evidence="2">
    <location>
        <begin position="1886"/>
        <end position="1906"/>
    </location>
</feature>
<feature type="compositionally biased region" description="Basic and acidic residues" evidence="2">
    <location>
        <begin position="2136"/>
        <end position="2152"/>
    </location>
</feature>
<dbReference type="SMART" id="SM01182">
    <property type="entry name" value="EF-1_beta_acid"/>
    <property type="match status" value="6"/>
</dbReference>
<feature type="region of interest" description="Disordered" evidence="2">
    <location>
        <begin position="2224"/>
        <end position="2769"/>
    </location>
</feature>
<feature type="compositionally biased region" description="Polar residues" evidence="2">
    <location>
        <begin position="2074"/>
        <end position="2092"/>
    </location>
</feature>
<evidence type="ECO:0000256" key="1">
    <source>
        <dbReference type="SAM" id="Coils"/>
    </source>
</evidence>
<feature type="region of interest" description="Disordered" evidence="2">
    <location>
        <begin position="2023"/>
        <end position="2098"/>
    </location>
</feature>
<feature type="coiled-coil region" evidence="1">
    <location>
        <begin position="1189"/>
        <end position="1223"/>
    </location>
</feature>
<feature type="coiled-coil region" evidence="1">
    <location>
        <begin position="791"/>
        <end position="818"/>
    </location>
</feature>
<feature type="compositionally biased region" description="Acidic residues" evidence="2">
    <location>
        <begin position="2153"/>
        <end position="2171"/>
    </location>
</feature>
<feature type="compositionally biased region" description="Acidic residues" evidence="2">
    <location>
        <begin position="3196"/>
        <end position="3209"/>
    </location>
</feature>
<feature type="compositionally biased region" description="Polar residues" evidence="2">
    <location>
        <begin position="3374"/>
        <end position="3388"/>
    </location>
</feature>
<feature type="domain" description="Elongation factor 1 beta central acidic region eukaryote" evidence="3">
    <location>
        <begin position="2995"/>
        <end position="3022"/>
    </location>
</feature>
<name>A0A485LG61_9STRA</name>
<evidence type="ECO:0000313" key="4">
    <source>
        <dbReference type="EMBL" id="KAF0688064.1"/>
    </source>
</evidence>
<feature type="compositionally biased region" description="Low complexity" evidence="2">
    <location>
        <begin position="1727"/>
        <end position="1748"/>
    </location>
</feature>
<dbReference type="PANTHER" id="PTHR47357">
    <property type="entry name" value="COP1-INTERACTIVE PROTEIN 1"/>
    <property type="match status" value="1"/>
</dbReference>
<feature type="compositionally biased region" description="Basic residues" evidence="2">
    <location>
        <begin position="3059"/>
        <end position="3068"/>
    </location>
</feature>
<feature type="compositionally biased region" description="Low complexity" evidence="2">
    <location>
        <begin position="3159"/>
        <end position="3169"/>
    </location>
</feature>
<feature type="compositionally biased region" description="Acidic residues" evidence="2">
    <location>
        <begin position="2306"/>
        <end position="2318"/>
    </location>
</feature>
<feature type="compositionally biased region" description="Basic and acidic residues" evidence="2">
    <location>
        <begin position="2486"/>
        <end position="2496"/>
    </location>
</feature>
<feature type="coiled-coil region" evidence="1">
    <location>
        <begin position="252"/>
        <end position="315"/>
    </location>
</feature>
<proteinExistence type="predicted"/>
<feature type="compositionally biased region" description="Basic and acidic residues" evidence="2">
    <location>
        <begin position="2906"/>
        <end position="2921"/>
    </location>
</feature>
<keyword evidence="6" id="KW-1185">Reference proteome</keyword>
<feature type="domain" description="Elongation factor 1 beta central acidic region eukaryote" evidence="3">
    <location>
        <begin position="1822"/>
        <end position="1849"/>
    </location>
</feature>
<feature type="compositionally biased region" description="Polar residues" evidence="2">
    <location>
        <begin position="1756"/>
        <end position="1787"/>
    </location>
</feature>
<dbReference type="PANTHER" id="PTHR47357:SF1">
    <property type="entry name" value="SPINDLE POLE BODY COMPONENT 110"/>
    <property type="match status" value="1"/>
</dbReference>
<sequence length="3515" mass="379807">MEKKKTNSVLTDDWESDLAAIIEKTNQNLNLLRKIGEKRDDVKPGLLARTRSNPVLGDGRSSGATEASINKWKKVLDESSTMNRHMATKILDSQKPKRDARAWDTNQDDSAPKGSSSTAFQSLVPLDEIRKSVEVDIAARANGFEKLVGDVRVDVKGLSAECAASSKKATEFQTKIEAKVTQLETFEVEALKLLELIPRLDTQSTTLLKWKAMVDVDMRETRAKLDGVAIAQDLCHALERRLGDVDLRAQKLPGLEGMVDALTKRIQELEKQASRHADGNVIAHTLDVAVNKAMAAFEERQAQRLEAVVEMQEAKTTSFLKTLQGQRDNFEKAVQFAVDAGLKDVRQELEQLQKRVDTKVGDLHTTIEGRVVGLSKRVAVLDATATGGMGDEDQLRKFMLRVGGDAFVSRTNLRDLIVDELTVHATAVRRLETIVAKAAQDQERKWTDCHGMLQATSDSTLRADADIKTIQASLQKTNHVENQVLRAKLLQSITELEQLAQVRQDMDAHFSRIVKDRDAQVAKLTAQLREAETKCGTEIDALSAALQDKALQAAAAAGKIQCLQDAWQQDVAHLESTKTRLQQARQESAEMRAKLQQCQHDAERLKLEHKHSQEHVRRLTQQWTEAQADAAQAKHMASTKAMETSTRVALLEQVIDRVKALPPAPGSMSPTLVRDLEATTSELAIVRVQLERVQADLTCVRTSKANVEATLRASAAKATTEHTANLRERQEALVQAQRQLQEVTAREAEVAASVAALANVCHVAADQPVEVLLRAIQGTVSRWETEADDDRRDHARALARVQSALESAEKTAAAQESAWQSQLSEHRRELEVVLAAKQALDNTVDETRREAAATLKSREVALGQEICDLEAKCHGLEADHRAVQRTFEATLEEQARLEASNRDLVAQVAALKTQVTAESATTDTLRNTSAVLETKVAELERAATSGADEIEDAKRQLADAQEALASAEEARSAVKVDVVRLEAELADVTSQLQAAQTAVARADADKAVLARQVAETETALERLREATKANAMASDSQHYEAMAALVAEKEAVETKLRAWAVKETALKDERQAWALERDARELAAKQQLAVLSTALESEREMASSQGAELKSLVDQLATTGRGQTTTHHDALPLLSVLKQQIGSLEAAVKRTHDDLHRIWTLVMPPAATTDDAVDVPQLTARLDTLVHDLLAREAKIQTLQHDVDELELTAAALRATQAALEERAAAAVAALEQTKAAWAVDAAREQEAAATLHEAWVAKEAEAQASRARLDAAIQRGDDELASVREAVVSDIEAKLGQVDDAVQTFATETLTRQAARDKTLAAMETLQTQAQKLQTEVAMLRGQLGAAPTVLYGVNHVHQALTTLDKAHERCESDRRNEHARLVVMQSQLTADVHVTATQLCVKDQDISYVVSSLQKLPALATRLNQLAATISSSMPASPWVAAASWSMRCEDKANGGVDVAVVNLTPPKNGNEQLQRLAAVSSHDAGASQATQEEMSGAQTALRREPEAIAVSRPNEIRLDGAIAHDDNMCWKQGAVAAVACAIVASRCDPSPQNPDVPSNKPSKEFSLKDAKEGSQIDPEAMVAAVGDARAMNDHAGPAGLDENVVHSKPQDSDDEETSLDPSAEVEAQEHVATPRALVHFHAPDGESHHEVESEDEVSEAEEGLPAKSMAHEPFEATHSDDDDDDDDDEERLLQEQMQQSAQRSDESFDEGNEAAGPTTMVSTPSHEAAASVEASPASESSSTTSKLPLAELMSSQEKQGNASSGNAHNVNEVSSTHESCSSREGSPMKNEGSRGKESLVQSSEMTTTRVPFDFRKGMLAATDFEEDDDEVERLMQERSHVSARRETTEEDDDEFGESEVDEKQSAIARETTLVPPTNTHENESEDEVLSDPDEIDESVEESQEATSPHPRSLEANANEGHQKTKVSLAEDSRTTAADEHSSSIDDRDQVKQLGEHPTLPITNSIGGLTRHEMQDPAEKTTVVVASTVHGVDKQSERLIERDTTIAVNGLPHAMEHVHGGDQDIVASQVDSTTHASSSMDMEITDEQESADEVLSDAQSQVDDNDDGVSSMGDTSPPKQSSPHGRQTSPKHLPPLALAISRVPLVETAIAEDLQLTSQVPLGRDNLTTANASCKREDGGELSHATKDVSSDDEVEIEDDVSIDGEDSESAASSAASSPAKAAASPASQLVRSPSPIAMAGLPHAATRDTVDLLQNTHANINDSLSDDEVSPQKKALTPLGEIRRDVAPRATSQLDTSKAGGRSFDFQTRRVVGLDIEDDDDVERLMKEQTLQSMTRQTKADDSFDEDFDASDDDDKLASSAVDASVSAAATSPPKQGSPSYNAASRVSAANVRASHGDDAGSDEENGSSQEGGSSKKVASLVLSGTNATRTSSQATTGRSFDVRKGLPTESDLDEEHDEVERLMREQSQHSARRHPTEDDNDFDDEFDNVVDDAATPSSGPITTVPSFHALYESEDELLSEPDELHERSDEVSPVKQPNEQARKEMQDVLSANKPDGERDGVKHKETRYTETQRDNGHGDAEVGNLKQDSAYHLLTRANATAASVPPRVDQHDDAEEIDDSGDEEIDDDDEEEISPANENKEQLLAATPSLATRSNDGFVAGTSPHHPSPGASDNDDVGVKSHLTPVASLDRRIESGDTETMDRHGPQVRMEANEMSDANVHSEPTHEGSTSQQLTTKTHSLEISNTKDVPLAEAARAKASTTASSSSPAKEPSPRRNSPTRLPPMVSTPPATSVEKPVMAPSVAPREQCTIEANADECLGAAASHQHVDDAADLSESVDDDEAMLSDPDEDESRHELLHAALGGTMAINTTTASERGDAVGRLAFQSQSCETTDASRTRAAAAAAHETKMKRFGLEFDFRTGLHGDDDDDDDDEAELDDIERDMMHETQVAKRRADDVSLDESFDDEASAELMDVQATRARVDEAASPTTDQGQPRLAPSGNATAKHGDGVAGHRRGLSFTDLTQASADELSDDDDDDRMQQDTAHGEKKVTAVEDDMNMIAQLMRESTTLEHSVDDSMDDGMSVDLGEMERLMQAHHHQRGKQSSRDGPGRDNGDENGLSDDENASETNDRPLAYGRDAHPDVALENSLDLENSFDASGDDALSTSLDKGASPTKQGVDATASSDDDDNRSSPEKPAAAAPSLAQRLMQAKMRTNESRFDGHTTTVVEGKSEDDMDEDDDDDESAAPPFDSGQHRLAATSSLKFDDAEDLDASMDNRSDGGAAPSPSIPKANDGIKKSDPDPVNPLHLAPGNDRADESLESSSSSSPPKENASLSLTQRWMADKEKLGSKAMPLAPLGKQVPLTPLTTTAIGRRTFDDEFDEKPAIIVQSQFHDDDDDDDEFGAESGEDSGTSQGSPDMQSQRPGHPTTLDGSESKLDADDDSMDEIEKLVHDRGSTDVTSATSVGILAPGNPPSSPLQAVALNEASAVSSSPKKLSPTKTSSSPKRSPRKGQSRSPRKEGDKEDGGDDDAYSDSFEFEESMGSDEEETT</sequence>
<feature type="compositionally biased region" description="Low complexity" evidence="2">
    <location>
        <begin position="3455"/>
        <end position="3471"/>
    </location>
</feature>
<feature type="compositionally biased region" description="Basic and acidic residues" evidence="2">
    <location>
        <begin position="3411"/>
        <end position="3421"/>
    </location>
</feature>
<feature type="compositionally biased region" description="Acidic residues" evidence="2">
    <location>
        <begin position="2476"/>
        <end position="2485"/>
    </location>
</feature>
<feature type="compositionally biased region" description="Basic and acidic residues" evidence="2">
    <location>
        <begin position="3069"/>
        <end position="3079"/>
    </location>
</feature>
<feature type="compositionally biased region" description="Basic and acidic residues" evidence="2">
    <location>
        <begin position="2653"/>
        <end position="2669"/>
    </location>
</feature>
<feature type="compositionally biased region" description="Acidic residues" evidence="2">
    <location>
        <begin position="2045"/>
        <end position="2057"/>
    </location>
</feature>
<feature type="compositionally biased region" description="Basic and acidic residues" evidence="2">
    <location>
        <begin position="92"/>
        <end position="102"/>
    </location>
</feature>
<reference evidence="5 6" key="1">
    <citation type="submission" date="2019-03" db="EMBL/GenBank/DDBJ databases">
        <authorList>
            <person name="Gaulin E."/>
            <person name="Dumas B."/>
        </authorList>
    </citation>
    <scope>NUCLEOTIDE SEQUENCE [LARGE SCALE GENOMIC DNA]</scope>
    <source>
        <strain evidence="5">CBS 568.67</strain>
    </source>
</reference>
<dbReference type="Proteomes" id="UP000332933">
    <property type="component" value="Unassembled WGS sequence"/>
</dbReference>
<feature type="compositionally biased region" description="Low complexity" evidence="2">
    <location>
        <begin position="3285"/>
        <end position="3300"/>
    </location>
</feature>
<feature type="coiled-coil region" evidence="1">
    <location>
        <begin position="894"/>
        <end position="1026"/>
    </location>
</feature>
<feature type="compositionally biased region" description="Basic and acidic residues" evidence="2">
    <location>
        <begin position="2422"/>
        <end position="2431"/>
    </location>
</feature>
<feature type="region of interest" description="Disordered" evidence="2">
    <location>
        <begin position="1594"/>
        <end position="1973"/>
    </location>
</feature>
<feature type="region of interest" description="Disordered" evidence="2">
    <location>
        <begin position="2885"/>
        <end position="3515"/>
    </location>
</feature>
<feature type="compositionally biased region" description="Basic and acidic residues" evidence="2">
    <location>
        <begin position="2518"/>
        <end position="2544"/>
    </location>
</feature>
<feature type="compositionally biased region" description="Polar residues" evidence="2">
    <location>
        <begin position="2691"/>
        <end position="2711"/>
    </location>
</feature>
<feature type="region of interest" description="Disordered" evidence="2">
    <location>
        <begin position="1551"/>
        <end position="1580"/>
    </location>
</feature>
<feature type="compositionally biased region" description="Polar residues" evidence="2">
    <location>
        <begin position="2386"/>
        <end position="2402"/>
    </location>
</feature>